<accession>A0AAX2AB39</accession>
<evidence type="ECO:0000256" key="1">
    <source>
        <dbReference type="ARBA" id="ARBA00022553"/>
    </source>
</evidence>
<evidence type="ECO:0000313" key="11">
    <source>
        <dbReference type="Proteomes" id="UP000253850"/>
    </source>
</evidence>
<keyword evidence="4 9" id="KW-0418">Kinase</keyword>
<keyword evidence="7" id="KW-0812">Transmembrane</keyword>
<dbReference type="Gene3D" id="1.10.287.130">
    <property type="match status" value="1"/>
</dbReference>
<keyword evidence="1" id="KW-0597">Phosphoprotein</keyword>
<dbReference type="Pfam" id="PF07695">
    <property type="entry name" value="7TMR-DISM_7TM"/>
    <property type="match status" value="1"/>
</dbReference>
<keyword evidence="12" id="KW-1185">Reference proteome</keyword>
<dbReference type="InterPro" id="IPR036097">
    <property type="entry name" value="HisK_dim/P_sf"/>
</dbReference>
<evidence type="ECO:0000256" key="2">
    <source>
        <dbReference type="ARBA" id="ARBA00022679"/>
    </source>
</evidence>
<dbReference type="SMART" id="SM00387">
    <property type="entry name" value="HATPase_c"/>
    <property type="match status" value="1"/>
</dbReference>
<dbReference type="PANTHER" id="PTHR43065">
    <property type="entry name" value="SENSOR HISTIDINE KINASE"/>
    <property type="match status" value="1"/>
</dbReference>
<dbReference type="Proteomes" id="UP000289193">
    <property type="component" value="Unassembled WGS sequence"/>
</dbReference>
<dbReference type="GO" id="GO:0005524">
    <property type="term" value="F:ATP binding"/>
    <property type="evidence" value="ECO:0007669"/>
    <property type="project" value="UniProtKB-KW"/>
</dbReference>
<keyword evidence="5" id="KW-0067">ATP-binding</keyword>
<evidence type="ECO:0000313" key="9">
    <source>
        <dbReference type="EMBL" id="AXH11722.1"/>
    </source>
</evidence>
<dbReference type="Pfam" id="PF02518">
    <property type="entry name" value="HATPase_c"/>
    <property type="match status" value="1"/>
</dbReference>
<dbReference type="PROSITE" id="PS50109">
    <property type="entry name" value="HIS_KIN"/>
    <property type="match status" value="1"/>
</dbReference>
<feature type="domain" description="Histidine kinase" evidence="8">
    <location>
        <begin position="419"/>
        <end position="628"/>
    </location>
</feature>
<evidence type="ECO:0000256" key="5">
    <source>
        <dbReference type="ARBA" id="ARBA00022840"/>
    </source>
</evidence>
<dbReference type="PANTHER" id="PTHR43065:SF10">
    <property type="entry name" value="PEROXIDE STRESS-ACTIVATED HISTIDINE KINASE MAK3"/>
    <property type="match status" value="1"/>
</dbReference>
<dbReference type="KEGG" id="hbv:ABIV_0709"/>
<dbReference type="InterPro" id="IPR003594">
    <property type="entry name" value="HATPase_dom"/>
</dbReference>
<evidence type="ECO:0000256" key="6">
    <source>
        <dbReference type="ARBA" id="ARBA00023012"/>
    </source>
</evidence>
<evidence type="ECO:0000313" key="12">
    <source>
        <dbReference type="Proteomes" id="UP000289193"/>
    </source>
</evidence>
<dbReference type="Gene3D" id="2.60.40.2380">
    <property type="match status" value="1"/>
</dbReference>
<keyword evidence="3" id="KW-0547">Nucleotide-binding</keyword>
<evidence type="ECO:0000313" key="10">
    <source>
        <dbReference type="EMBL" id="RXK10852.1"/>
    </source>
</evidence>
<dbReference type="InterPro" id="IPR011622">
    <property type="entry name" value="7TMR_DISM_rcpt_extracell_dom2"/>
</dbReference>
<dbReference type="RefSeq" id="WP_114838588.1">
    <property type="nucleotide sequence ID" value="NZ_CP031217.1"/>
</dbReference>
<keyword evidence="7" id="KW-1133">Transmembrane helix</keyword>
<name>A0AAX2AB39_9BACT</name>
<reference evidence="10 12" key="1">
    <citation type="submission" date="2017-10" db="EMBL/GenBank/DDBJ databases">
        <title>Genomics of the genus Arcobacter.</title>
        <authorList>
            <person name="Perez-Cataluna A."/>
            <person name="Figueras M.J."/>
        </authorList>
    </citation>
    <scope>NUCLEOTIDE SEQUENCE [LARGE SCALE GENOMIC DNA]</scope>
    <source>
        <strain evidence="10 12">CECT 7835</strain>
    </source>
</reference>
<reference evidence="9 11" key="2">
    <citation type="submission" date="2018-07" db="EMBL/GenBank/DDBJ databases">
        <title>Complete genome of the Arcobacter bivalviorum type strain LMG 26154.</title>
        <authorList>
            <person name="Miller W.G."/>
            <person name="Yee E."/>
            <person name="Bono J.L."/>
        </authorList>
    </citation>
    <scope>NUCLEOTIDE SEQUENCE [LARGE SCALE GENOMIC DNA]</scope>
    <source>
        <strain evidence="9 11">LMG 26154</strain>
    </source>
</reference>
<protein>
    <submittedName>
        <fullName evidence="9">7TMR-DISM-7TM/7TMR-DISMED2 domain-containing two-component system sensor histidine kinase</fullName>
    </submittedName>
</protein>
<dbReference type="SUPFAM" id="SSF55874">
    <property type="entry name" value="ATPase domain of HSP90 chaperone/DNA topoisomerase II/histidine kinase"/>
    <property type="match status" value="1"/>
</dbReference>
<dbReference type="EMBL" id="CP031217">
    <property type="protein sequence ID" value="AXH11722.1"/>
    <property type="molecule type" value="Genomic_DNA"/>
</dbReference>
<dbReference type="GO" id="GO:0000155">
    <property type="term" value="F:phosphorelay sensor kinase activity"/>
    <property type="evidence" value="ECO:0007669"/>
    <property type="project" value="InterPro"/>
</dbReference>
<evidence type="ECO:0000256" key="7">
    <source>
        <dbReference type="SAM" id="Phobius"/>
    </source>
</evidence>
<dbReference type="InterPro" id="IPR005467">
    <property type="entry name" value="His_kinase_dom"/>
</dbReference>
<dbReference type="Gene3D" id="3.30.565.10">
    <property type="entry name" value="Histidine kinase-like ATPase, C-terminal domain"/>
    <property type="match status" value="1"/>
</dbReference>
<feature type="transmembrane region" description="Helical" evidence="7">
    <location>
        <begin position="205"/>
        <end position="226"/>
    </location>
</feature>
<dbReference type="InterPro" id="IPR036890">
    <property type="entry name" value="HATPase_C_sf"/>
</dbReference>
<gene>
    <name evidence="9" type="ORF">ABIV_0709</name>
    <name evidence="10" type="ORF">CRV05_00330</name>
</gene>
<dbReference type="InterPro" id="IPR011623">
    <property type="entry name" value="7TMR_DISM_rcpt_extracell_dom1"/>
</dbReference>
<organism evidence="10 12">
    <name type="scientific">Halarcobacter bivalviorum</name>
    <dbReference type="NCBI Taxonomy" id="663364"/>
    <lineage>
        <taxon>Bacteria</taxon>
        <taxon>Pseudomonadati</taxon>
        <taxon>Campylobacterota</taxon>
        <taxon>Epsilonproteobacteria</taxon>
        <taxon>Campylobacterales</taxon>
        <taxon>Arcobacteraceae</taxon>
        <taxon>Halarcobacter</taxon>
    </lineage>
</organism>
<sequence>MYNFFVTFVVVIAINLLIPSKAYSSHFTHDIEHHILDEIFYYKDNTSNKSISDIIKINKWQKSTNISFGYSKDPFWIKLDFKSLEDKNKHFLVFHDYLIDKVNIYYVKDNSVKKEFTWGLKSDSNKNAIHFRKASFPLDNELDSIYLKVHSQNYPITSNVELYDEINFYKMMGFDTALTNIFFVIIFLMLFYHAFLYFITKVKIYIYYSVYLILLIITASFSTNFIHLYLLTEPLSNLQISIFQFIGLLMIFSLIYIMKPFLKIKVLCEKILNINILLLFSLFIIGRLYLLITNNISETLSLLLNFSFILLIATVIFILLKTYKNSLFSSISMIIWFPLFSMFLLFASNQFFVFVDPLLIEYLLKFVFIYETIIISLIIAYKVKNLEEKSIQLELKAKENEIFMLRTTKLAAMGEMINNIAHQWKQPLARVNSILFDMNYSIEKCTKQDFQKAIDLIENEVIEMSKTISSFSQYFHPKKVITFFKISEVIEEQIKYFTSDFNKNQIELSLNYENDISTEGYKEEYSQVVSVILQNAIDSLKTNKVNNPKITIYIHNKENLPLLEIENNGEKIKQEDINRVFEPYFTTKNDKHNNGIGLYMSKMLIEDGMKKRLLVENTKNGVKFSILG</sequence>
<keyword evidence="7" id="KW-0472">Membrane</keyword>
<keyword evidence="2" id="KW-0808">Transferase</keyword>
<dbReference type="EMBL" id="PDKM01000001">
    <property type="protein sequence ID" value="RXK10852.1"/>
    <property type="molecule type" value="Genomic_DNA"/>
</dbReference>
<feature type="transmembrane region" description="Helical" evidence="7">
    <location>
        <begin position="238"/>
        <end position="258"/>
    </location>
</feature>
<feature type="transmembrane region" description="Helical" evidence="7">
    <location>
        <begin position="327"/>
        <end position="347"/>
    </location>
</feature>
<dbReference type="Pfam" id="PF07696">
    <property type="entry name" value="7TMR-DISMED2"/>
    <property type="match status" value="1"/>
</dbReference>
<feature type="transmembrane region" description="Helical" evidence="7">
    <location>
        <begin position="359"/>
        <end position="381"/>
    </location>
</feature>
<evidence type="ECO:0000259" key="8">
    <source>
        <dbReference type="PROSITE" id="PS50109"/>
    </source>
</evidence>
<dbReference type="Proteomes" id="UP000253850">
    <property type="component" value="Chromosome"/>
</dbReference>
<evidence type="ECO:0000256" key="4">
    <source>
        <dbReference type="ARBA" id="ARBA00022777"/>
    </source>
</evidence>
<feature type="transmembrane region" description="Helical" evidence="7">
    <location>
        <begin position="270"/>
        <end position="290"/>
    </location>
</feature>
<dbReference type="SUPFAM" id="SSF47384">
    <property type="entry name" value="Homodimeric domain of signal transducing histidine kinase"/>
    <property type="match status" value="1"/>
</dbReference>
<proteinExistence type="predicted"/>
<feature type="transmembrane region" description="Helical" evidence="7">
    <location>
        <begin position="177"/>
        <end position="198"/>
    </location>
</feature>
<dbReference type="AlphaFoldDB" id="A0AAX2AB39"/>
<evidence type="ECO:0000256" key="3">
    <source>
        <dbReference type="ARBA" id="ARBA00022741"/>
    </source>
</evidence>
<keyword evidence="6" id="KW-0902">Two-component regulatory system</keyword>
<feature type="transmembrane region" description="Helical" evidence="7">
    <location>
        <begin position="302"/>
        <end position="320"/>
    </location>
</feature>